<organism evidence="6 7">
    <name type="scientific">Moheibacter stercoris</name>
    <dbReference type="NCBI Taxonomy" id="1628251"/>
    <lineage>
        <taxon>Bacteria</taxon>
        <taxon>Pseudomonadati</taxon>
        <taxon>Bacteroidota</taxon>
        <taxon>Flavobacteriia</taxon>
        <taxon>Flavobacteriales</taxon>
        <taxon>Weeksellaceae</taxon>
        <taxon>Moheibacter</taxon>
    </lineage>
</organism>
<feature type="domain" description="BPL/LPL catalytic" evidence="5">
    <location>
        <begin position="1"/>
        <end position="173"/>
    </location>
</feature>
<reference evidence="6 7" key="1">
    <citation type="submission" date="2024-06" db="EMBL/GenBank/DDBJ databases">
        <title>Genomic Encyclopedia of Type Strains, Phase IV (KMG-IV): sequencing the most valuable type-strain genomes for metagenomic binning, comparative biology and taxonomic classification.</title>
        <authorList>
            <person name="Goeker M."/>
        </authorList>
    </citation>
    <scope>NUCLEOTIDE SEQUENCE [LARGE SCALE GENOMIC DNA]</scope>
    <source>
        <strain evidence="6 7">DSM 29388</strain>
    </source>
</reference>
<dbReference type="EC" id="6.3.4.15" evidence="3"/>
<evidence type="ECO:0000313" key="6">
    <source>
        <dbReference type="EMBL" id="MET3732105.1"/>
    </source>
</evidence>
<keyword evidence="2" id="KW-0092">Biotin</keyword>
<name>A0ABV2LU66_9FLAO</name>
<dbReference type="Proteomes" id="UP001549146">
    <property type="component" value="Unassembled WGS sequence"/>
</dbReference>
<dbReference type="InterPro" id="IPR004408">
    <property type="entry name" value="Biotin_CoA_COase_ligase"/>
</dbReference>
<dbReference type="InterPro" id="IPR004143">
    <property type="entry name" value="BPL_LPL_catalytic"/>
</dbReference>
<keyword evidence="1 6" id="KW-0436">Ligase</keyword>
<evidence type="ECO:0000259" key="5">
    <source>
        <dbReference type="PROSITE" id="PS51733"/>
    </source>
</evidence>
<gene>
    <name evidence="6" type="ORF">ABID46_001689</name>
</gene>
<evidence type="ECO:0000256" key="3">
    <source>
        <dbReference type="ARBA" id="ARBA00024227"/>
    </source>
</evidence>
<dbReference type="PROSITE" id="PS51733">
    <property type="entry name" value="BPL_LPL_CATALYTIC"/>
    <property type="match status" value="1"/>
</dbReference>
<evidence type="ECO:0000313" key="7">
    <source>
        <dbReference type="Proteomes" id="UP001549146"/>
    </source>
</evidence>
<dbReference type="PANTHER" id="PTHR12835:SF5">
    <property type="entry name" value="BIOTIN--PROTEIN LIGASE"/>
    <property type="match status" value="1"/>
</dbReference>
<dbReference type="Pfam" id="PF02237">
    <property type="entry name" value="BPL_C"/>
    <property type="match status" value="1"/>
</dbReference>
<sequence>MEIHKFDTIPSTNSALMDFSKKNAKSWTVFWTSNQTNGRGYSGNHWESNQDQNLAVSVLIKTELTYQELIYFNQWISNVVRKVISSYVPSAFVKWPNDIIAETKKVSGILVETYKHENQMNIVVGVGINVNQTHFGELSKAGSLASITGKNYDIEEILSDFLTEMQASFVQIEQKQWEYIQNTYLTHLFRKDVPSEFLKNQEIFSGIIRGVDSSGLLLVELSNRELKTFQHKEVELIY</sequence>
<dbReference type="NCBIfam" id="TIGR00121">
    <property type="entry name" value="birA_ligase"/>
    <property type="match status" value="1"/>
</dbReference>
<dbReference type="Gene3D" id="3.30.930.10">
    <property type="entry name" value="Bira Bifunctional Protein, Domain 2"/>
    <property type="match status" value="1"/>
</dbReference>
<dbReference type="SUPFAM" id="SSF55681">
    <property type="entry name" value="Class II aaRS and biotin synthetases"/>
    <property type="match status" value="1"/>
</dbReference>
<proteinExistence type="predicted"/>
<accession>A0ABV2LU66</accession>
<evidence type="ECO:0000256" key="2">
    <source>
        <dbReference type="ARBA" id="ARBA00023267"/>
    </source>
</evidence>
<comment type="caution">
    <text evidence="6">The sequence shown here is derived from an EMBL/GenBank/DDBJ whole genome shotgun (WGS) entry which is preliminary data.</text>
</comment>
<dbReference type="InterPro" id="IPR045864">
    <property type="entry name" value="aa-tRNA-synth_II/BPL/LPL"/>
</dbReference>
<protein>
    <recommendedName>
        <fullName evidence="3">biotin--[biotin carboxyl-carrier protein] ligase</fullName>
        <ecNumber evidence="3">6.3.4.15</ecNumber>
    </recommendedName>
</protein>
<comment type="catalytic activity">
    <reaction evidence="4">
        <text>biotin + L-lysyl-[protein] + ATP = N(6)-biotinyl-L-lysyl-[protein] + AMP + diphosphate + H(+)</text>
        <dbReference type="Rhea" id="RHEA:11756"/>
        <dbReference type="Rhea" id="RHEA-COMP:9752"/>
        <dbReference type="Rhea" id="RHEA-COMP:10505"/>
        <dbReference type="ChEBI" id="CHEBI:15378"/>
        <dbReference type="ChEBI" id="CHEBI:29969"/>
        <dbReference type="ChEBI" id="CHEBI:30616"/>
        <dbReference type="ChEBI" id="CHEBI:33019"/>
        <dbReference type="ChEBI" id="CHEBI:57586"/>
        <dbReference type="ChEBI" id="CHEBI:83144"/>
        <dbReference type="ChEBI" id="CHEBI:456215"/>
        <dbReference type="EC" id="6.3.4.15"/>
    </reaction>
</comment>
<evidence type="ECO:0000256" key="1">
    <source>
        <dbReference type="ARBA" id="ARBA00022598"/>
    </source>
</evidence>
<dbReference type="Gene3D" id="2.30.30.100">
    <property type="match status" value="1"/>
</dbReference>
<dbReference type="CDD" id="cd16442">
    <property type="entry name" value="BPL"/>
    <property type="match status" value="1"/>
</dbReference>
<keyword evidence="7" id="KW-1185">Reference proteome</keyword>
<dbReference type="EMBL" id="JBEPMO010000008">
    <property type="protein sequence ID" value="MET3732105.1"/>
    <property type="molecule type" value="Genomic_DNA"/>
</dbReference>
<dbReference type="PANTHER" id="PTHR12835">
    <property type="entry name" value="BIOTIN PROTEIN LIGASE"/>
    <property type="match status" value="1"/>
</dbReference>
<dbReference type="InterPro" id="IPR003142">
    <property type="entry name" value="BPL_C"/>
</dbReference>
<dbReference type="RefSeq" id="WP_354508996.1">
    <property type="nucleotide sequence ID" value="NZ_JBEPMO010000008.1"/>
</dbReference>
<dbReference type="Pfam" id="PF03099">
    <property type="entry name" value="BPL_LplA_LipB"/>
    <property type="match status" value="1"/>
</dbReference>
<evidence type="ECO:0000256" key="4">
    <source>
        <dbReference type="ARBA" id="ARBA00047846"/>
    </source>
</evidence>
<dbReference type="GO" id="GO:0004077">
    <property type="term" value="F:biotin--[biotin carboxyl-carrier protein] ligase activity"/>
    <property type="evidence" value="ECO:0007669"/>
    <property type="project" value="UniProtKB-EC"/>
</dbReference>